<protein>
    <submittedName>
        <fullName evidence="2">Uncharacterized protein</fullName>
    </submittedName>
</protein>
<feature type="compositionally biased region" description="Basic and acidic residues" evidence="1">
    <location>
        <begin position="18"/>
        <end position="34"/>
    </location>
</feature>
<evidence type="ECO:0000313" key="3">
    <source>
        <dbReference type="Proteomes" id="UP000672032"/>
    </source>
</evidence>
<organism evidence="2 3">
    <name type="scientific">Monilinia vaccinii-corymbosi</name>
    <dbReference type="NCBI Taxonomy" id="61207"/>
    <lineage>
        <taxon>Eukaryota</taxon>
        <taxon>Fungi</taxon>
        <taxon>Dikarya</taxon>
        <taxon>Ascomycota</taxon>
        <taxon>Pezizomycotina</taxon>
        <taxon>Leotiomycetes</taxon>
        <taxon>Helotiales</taxon>
        <taxon>Sclerotiniaceae</taxon>
        <taxon>Monilinia</taxon>
    </lineage>
</organism>
<dbReference type="OrthoDB" id="5366485at2759"/>
<feature type="region of interest" description="Disordered" evidence="1">
    <location>
        <begin position="18"/>
        <end position="77"/>
    </location>
</feature>
<dbReference type="Pfam" id="PF23151">
    <property type="entry name" value="NuiA_2"/>
    <property type="match status" value="1"/>
</dbReference>
<reference evidence="2" key="1">
    <citation type="submission" date="2020-10" db="EMBL/GenBank/DDBJ databases">
        <title>Genome Sequence of Monilinia vaccinii-corymbosi Sheds Light on Mummy Berry Disease Infection of Blueberry and Mating Type.</title>
        <authorList>
            <person name="Yow A.G."/>
            <person name="Zhang Y."/>
            <person name="Bansal K."/>
            <person name="Eacker S.M."/>
            <person name="Sullivan S."/>
            <person name="Liachko I."/>
            <person name="Cubeta M.A."/>
            <person name="Rollins J.A."/>
            <person name="Ashrafi H."/>
        </authorList>
    </citation>
    <scope>NUCLEOTIDE SEQUENCE</scope>
    <source>
        <strain evidence="2">RL-1</strain>
    </source>
</reference>
<evidence type="ECO:0000313" key="2">
    <source>
        <dbReference type="EMBL" id="QSZ33295.1"/>
    </source>
</evidence>
<evidence type="ECO:0000256" key="1">
    <source>
        <dbReference type="SAM" id="MobiDB-lite"/>
    </source>
</evidence>
<proteinExistence type="predicted"/>
<dbReference type="EMBL" id="CP063407">
    <property type="protein sequence ID" value="QSZ33295.1"/>
    <property type="molecule type" value="Genomic_DNA"/>
</dbReference>
<dbReference type="AlphaFoldDB" id="A0A8A3PDZ0"/>
<dbReference type="Gene3D" id="3.40.1460.10">
    <property type="entry name" value="Nuclease A inhibitor-like"/>
    <property type="match status" value="1"/>
</dbReference>
<keyword evidence="3" id="KW-1185">Reference proteome</keyword>
<name>A0A8A3PDZ0_9HELO</name>
<gene>
    <name evidence="2" type="ORF">DSL72_002883</name>
</gene>
<dbReference type="Proteomes" id="UP000672032">
    <property type="component" value="Chromosome 3"/>
</dbReference>
<dbReference type="InterPro" id="IPR056539">
    <property type="entry name" value="NuiA-like"/>
</dbReference>
<dbReference type="PANTHER" id="PTHR42093:SF1">
    <property type="match status" value="1"/>
</dbReference>
<dbReference type="PANTHER" id="PTHR42093">
    <property type="match status" value="1"/>
</dbReference>
<sequence length="372" mass="39429">MGALSAVLAIPYRNIKESIERNRQQNKNQKEKRPATRSAPGSRAPSLYKAGAASSFDNKKNKLKRGRGRGYSEGAEATSQPLGYLPLPLVDVPWAAGAEEKGEGKGDRRTLYPVEDAGAQGFRVGTCCGADIGSGISSRVSHRVLPADSSLRPTRGSGLARKLKGGIFGAFAETETGRRGLHLHCSAAVWNSSGKRNRLASGGIDIGTADKMASDDDYMAFLDKANEDLGAGTLNAAGGGEKVEFKTVDDGVDVPGVLVRATRDAWYVSDADEPFVVVALKHEGGLPDEETFARLIAHPDPAGAAGDIQILDVGEWDPHGQYQDLVSAVREAGRGEDVRVYRVPGEGSRVEYWMVGVEGGRLVGVKALGVES</sequence>
<accession>A0A8A3PDZ0</accession>